<evidence type="ECO:0000313" key="2">
    <source>
        <dbReference type="Proteomes" id="UP000290767"/>
    </source>
</evidence>
<organism evidence="1 2">
    <name type="scientific">Rhizobium leguminosarum</name>
    <dbReference type="NCBI Taxonomy" id="384"/>
    <lineage>
        <taxon>Bacteria</taxon>
        <taxon>Pseudomonadati</taxon>
        <taxon>Pseudomonadota</taxon>
        <taxon>Alphaproteobacteria</taxon>
        <taxon>Hyphomicrobiales</taxon>
        <taxon>Rhizobiaceae</taxon>
        <taxon>Rhizobium/Agrobacterium group</taxon>
        <taxon>Rhizobium</taxon>
    </lineage>
</organism>
<protein>
    <submittedName>
        <fullName evidence="1">Uncharacterized protein</fullName>
    </submittedName>
</protein>
<comment type="caution">
    <text evidence="1">The sequence shown here is derived from an EMBL/GenBank/DDBJ whole genome shotgun (WGS) entry which is preliminary data.</text>
</comment>
<dbReference type="RefSeq" id="WP_129417174.1">
    <property type="nucleotide sequence ID" value="NZ_MZMU01000002.1"/>
</dbReference>
<accession>A0A4Q1UCW0</accession>
<dbReference type="Proteomes" id="UP000290767">
    <property type="component" value="Unassembled WGS sequence"/>
</dbReference>
<evidence type="ECO:0000313" key="1">
    <source>
        <dbReference type="EMBL" id="RXT29806.1"/>
    </source>
</evidence>
<gene>
    <name evidence="1" type="ORF">B5P46_01660</name>
</gene>
<reference evidence="1 2" key="1">
    <citation type="submission" date="2017-03" db="EMBL/GenBank/DDBJ databases">
        <authorList>
            <person name="Safronova V.I."/>
            <person name="Sazanova A.L."/>
            <person name="Chirak E.R."/>
        </authorList>
    </citation>
    <scope>NUCLEOTIDE SEQUENCE [LARGE SCALE GENOMIC DNA]</scope>
    <source>
        <strain evidence="1 2">Tri-43</strain>
    </source>
</reference>
<proteinExistence type="predicted"/>
<sequence length="256" mass="28231">MDQDFSAHMRRFADLCAGRVPYLHVRGFLDQTVASNLADQVSTQEPLAEYRTVPGMGKIGFALAEVTDKETLTEYLRWGQRFDKTMDGLLSPDPFQKINALIERLWPAGLTRASLRGHAFPTGIARRHQSGWHGESVHIDCPPALIIDQAGQADVLQLGVVCYASACEVGGSLHIWSELVLDENAYRTRCNAAGVERLDAYHLGEPSVRIEPQPGDLVIFRTAHPHAVTTIEKGRRVSFGFFLGATGPDQPLLAWA</sequence>
<dbReference type="AlphaFoldDB" id="A0A4Q1UCW0"/>
<name>A0A4Q1UCW0_RHILE</name>
<dbReference type="Gene3D" id="2.60.120.620">
    <property type="entry name" value="q2cbj1_9rhob like domain"/>
    <property type="match status" value="1"/>
</dbReference>
<dbReference type="EMBL" id="MZMU01000002">
    <property type="protein sequence ID" value="RXT29806.1"/>
    <property type="molecule type" value="Genomic_DNA"/>
</dbReference>